<dbReference type="RefSeq" id="WP_026312160.1">
    <property type="nucleotide sequence ID" value="NZ_VLLA01000024.1"/>
</dbReference>
<reference evidence="2 3" key="1">
    <citation type="journal article" date="2015" name="Stand. Genomic Sci.">
        <title>Genomic Encyclopedia of Bacterial and Archaeal Type Strains, Phase III: the genomes of soil and plant-associated and newly described type strains.</title>
        <authorList>
            <person name="Whitman W.B."/>
            <person name="Woyke T."/>
            <person name="Klenk H.P."/>
            <person name="Zhou Y."/>
            <person name="Lilburn T.G."/>
            <person name="Beck B.J."/>
            <person name="De Vos P."/>
            <person name="Vandamme P."/>
            <person name="Eisen J.A."/>
            <person name="Garrity G."/>
            <person name="Hugenholtz P."/>
            <person name="Kyrpides N.C."/>
        </authorList>
    </citation>
    <scope>NUCLEOTIDE SEQUENCE [LARGE SCALE GENOMIC DNA]</scope>
    <source>
        <strain evidence="2 3">CGMCC 1.10948</strain>
    </source>
</reference>
<evidence type="ECO:0000256" key="1">
    <source>
        <dbReference type="SAM" id="SignalP"/>
    </source>
</evidence>
<feature type="signal peptide" evidence="1">
    <location>
        <begin position="1"/>
        <end position="15"/>
    </location>
</feature>
<proteinExistence type="predicted"/>
<dbReference type="AlphaFoldDB" id="A0A562QXY5"/>
<protein>
    <submittedName>
        <fullName evidence="2">Uncharacterized protein</fullName>
    </submittedName>
</protein>
<feature type="chain" id="PRO_5022221460" evidence="1">
    <location>
        <begin position="16"/>
        <end position="102"/>
    </location>
</feature>
<dbReference type="EMBL" id="VLLA01000024">
    <property type="protein sequence ID" value="TWI61689.1"/>
    <property type="molecule type" value="Genomic_DNA"/>
</dbReference>
<keyword evidence="1" id="KW-0732">Signal</keyword>
<keyword evidence="3" id="KW-1185">Reference proteome</keyword>
<evidence type="ECO:0000313" key="2">
    <source>
        <dbReference type="EMBL" id="TWI61689.1"/>
    </source>
</evidence>
<accession>A0A562QXY5</accession>
<evidence type="ECO:0000313" key="3">
    <source>
        <dbReference type="Proteomes" id="UP000316291"/>
    </source>
</evidence>
<gene>
    <name evidence="2" type="ORF">IQ16_06991</name>
</gene>
<sequence>MSRFLLLLVCATILAGCDAVSTVTEGFRQSKAVETDLEQSTGVKPAVGFNWHNGRLVLVTVQFPRPYENKPLNELAGLVRDAVTKDFKQTPERIVLAFAVDK</sequence>
<organism evidence="2 3">
    <name type="scientific">Bradyrhizobium huanghuaihaiense</name>
    <dbReference type="NCBI Taxonomy" id="990078"/>
    <lineage>
        <taxon>Bacteria</taxon>
        <taxon>Pseudomonadati</taxon>
        <taxon>Pseudomonadota</taxon>
        <taxon>Alphaproteobacteria</taxon>
        <taxon>Hyphomicrobiales</taxon>
        <taxon>Nitrobacteraceae</taxon>
        <taxon>Bradyrhizobium</taxon>
    </lineage>
</organism>
<comment type="caution">
    <text evidence="2">The sequence shown here is derived from an EMBL/GenBank/DDBJ whole genome shotgun (WGS) entry which is preliminary data.</text>
</comment>
<dbReference type="Proteomes" id="UP000316291">
    <property type="component" value="Unassembled WGS sequence"/>
</dbReference>
<dbReference type="OrthoDB" id="6004433at2"/>
<name>A0A562QXY5_9BRAD</name>
<dbReference type="PROSITE" id="PS51257">
    <property type="entry name" value="PROKAR_LIPOPROTEIN"/>
    <property type="match status" value="1"/>
</dbReference>